<gene>
    <name evidence="7" type="ORF">BJ971_002585</name>
</gene>
<evidence type="ECO:0000313" key="7">
    <source>
        <dbReference type="EMBL" id="MBB4762029.1"/>
    </source>
</evidence>
<dbReference type="PANTHER" id="PTHR46696">
    <property type="entry name" value="P450, PUTATIVE (EUROFUNG)-RELATED"/>
    <property type="match status" value="1"/>
</dbReference>
<reference evidence="7 8" key="1">
    <citation type="submission" date="2020-08" db="EMBL/GenBank/DDBJ databases">
        <title>Sequencing the genomes of 1000 actinobacteria strains.</title>
        <authorList>
            <person name="Klenk H.-P."/>
        </authorList>
    </citation>
    <scope>NUCLEOTIDE SEQUENCE [LARGE SCALE GENOMIC DNA]</scope>
    <source>
        <strain evidence="7 8">DSM 43149</strain>
    </source>
</reference>
<comment type="similarity">
    <text evidence="1">Belongs to the cytochrome P450 family.</text>
</comment>
<evidence type="ECO:0000256" key="4">
    <source>
        <dbReference type="ARBA" id="ARBA00023002"/>
    </source>
</evidence>
<proteinExistence type="inferred from homology"/>
<dbReference type="Proteomes" id="UP000578112">
    <property type="component" value="Unassembled WGS sequence"/>
</dbReference>
<dbReference type="RefSeq" id="WP_184992850.1">
    <property type="nucleotide sequence ID" value="NZ_BOMK01000002.1"/>
</dbReference>
<dbReference type="FunFam" id="1.10.630.10:FF:000018">
    <property type="entry name" value="Cytochrome P450 monooxygenase"/>
    <property type="match status" value="1"/>
</dbReference>
<dbReference type="PRINTS" id="PR00359">
    <property type="entry name" value="BP450"/>
</dbReference>
<dbReference type="GO" id="GO:0016705">
    <property type="term" value="F:oxidoreductase activity, acting on paired donors, with incorporation or reduction of molecular oxygen"/>
    <property type="evidence" value="ECO:0007669"/>
    <property type="project" value="InterPro"/>
</dbReference>
<organism evidence="7 8">
    <name type="scientific">Actinoplanes digitatis</name>
    <dbReference type="NCBI Taxonomy" id="1868"/>
    <lineage>
        <taxon>Bacteria</taxon>
        <taxon>Bacillati</taxon>
        <taxon>Actinomycetota</taxon>
        <taxon>Actinomycetes</taxon>
        <taxon>Micromonosporales</taxon>
        <taxon>Micromonosporaceae</taxon>
        <taxon>Actinoplanes</taxon>
    </lineage>
</organism>
<evidence type="ECO:0000313" key="8">
    <source>
        <dbReference type="Proteomes" id="UP000578112"/>
    </source>
</evidence>
<dbReference type="GO" id="GO:0005506">
    <property type="term" value="F:iron ion binding"/>
    <property type="evidence" value="ECO:0007669"/>
    <property type="project" value="InterPro"/>
</dbReference>
<dbReference type="PANTHER" id="PTHR46696:SF6">
    <property type="entry name" value="P450, PUTATIVE (EUROFUNG)-RELATED"/>
    <property type="match status" value="1"/>
</dbReference>
<dbReference type="AlphaFoldDB" id="A0A7W7HWH5"/>
<keyword evidence="2" id="KW-0349">Heme</keyword>
<evidence type="ECO:0000256" key="6">
    <source>
        <dbReference type="ARBA" id="ARBA00023033"/>
    </source>
</evidence>
<dbReference type="InterPro" id="IPR036396">
    <property type="entry name" value="Cyt_P450_sf"/>
</dbReference>
<dbReference type="GO" id="GO:0017000">
    <property type="term" value="P:antibiotic biosynthetic process"/>
    <property type="evidence" value="ECO:0007669"/>
    <property type="project" value="UniProtKB-ARBA"/>
</dbReference>
<name>A0A7W7HWH5_9ACTN</name>
<dbReference type="SUPFAM" id="SSF48264">
    <property type="entry name" value="Cytochrome P450"/>
    <property type="match status" value="1"/>
</dbReference>
<dbReference type="Pfam" id="PF00067">
    <property type="entry name" value="p450"/>
    <property type="match status" value="1"/>
</dbReference>
<dbReference type="Gene3D" id="1.10.630.10">
    <property type="entry name" value="Cytochrome P450"/>
    <property type="match status" value="1"/>
</dbReference>
<evidence type="ECO:0000256" key="5">
    <source>
        <dbReference type="ARBA" id="ARBA00023004"/>
    </source>
</evidence>
<keyword evidence="5" id="KW-0408">Iron</keyword>
<sequence length="409" mass="44386">MSVRSDQAAPEPGVCPHFPFADRPGISLAPEYAGLFADEPLVPVQLPNGRQALLVTRYSDVKTVLADPRFSREAWRNGTLFARDNSALALVTSDAPTHTRRRRAVQHWFTNRSAERARPRVAAIAARLVNDIAASDSTVDLISAFTTPLPYQVICELLGIPVDDLDLLLPRVTVMMSAGRFPADEVAAAHQAMYEYFFGQLAARERAVAAGEAGDDLLTGLLTAPEESRLSTQEIAVFGFGLLMAGGETTASHLAMCVLQLLRRPTLAESLRRDPAAIPAFIEEMLRWVWFAGTGGQPHVVVAEVELAGTVIGAGQVVVPLTDAANRDPEVFAGAEEFRTDRTPNPHLGLGHGRHMCLGAAHARVELQEGVAAILPHLGRMELAVDESDLDWRDGMFIRGLWTLPVRPC</sequence>
<accession>A0A7W7HWH5</accession>
<dbReference type="InterPro" id="IPR001128">
    <property type="entry name" value="Cyt_P450"/>
</dbReference>
<dbReference type="InterPro" id="IPR002397">
    <property type="entry name" value="Cyt_P450_B"/>
</dbReference>
<dbReference type="EMBL" id="JACHNH010000001">
    <property type="protein sequence ID" value="MBB4762029.1"/>
    <property type="molecule type" value="Genomic_DNA"/>
</dbReference>
<evidence type="ECO:0000256" key="1">
    <source>
        <dbReference type="ARBA" id="ARBA00010617"/>
    </source>
</evidence>
<evidence type="ECO:0000256" key="2">
    <source>
        <dbReference type="ARBA" id="ARBA00022617"/>
    </source>
</evidence>
<keyword evidence="6" id="KW-0503">Monooxygenase</keyword>
<evidence type="ECO:0000256" key="3">
    <source>
        <dbReference type="ARBA" id="ARBA00022723"/>
    </source>
</evidence>
<dbReference type="CDD" id="cd11031">
    <property type="entry name" value="Cyp158A-like"/>
    <property type="match status" value="1"/>
</dbReference>
<dbReference type="GO" id="GO:0020037">
    <property type="term" value="F:heme binding"/>
    <property type="evidence" value="ECO:0007669"/>
    <property type="project" value="InterPro"/>
</dbReference>
<protein>
    <submittedName>
        <fullName evidence="7">Cytochrome P450</fullName>
    </submittedName>
</protein>
<keyword evidence="4" id="KW-0560">Oxidoreductase</keyword>
<dbReference type="GO" id="GO:0004497">
    <property type="term" value="F:monooxygenase activity"/>
    <property type="evidence" value="ECO:0007669"/>
    <property type="project" value="UniProtKB-KW"/>
</dbReference>
<keyword evidence="3" id="KW-0479">Metal-binding</keyword>
<comment type="caution">
    <text evidence="7">The sequence shown here is derived from an EMBL/GenBank/DDBJ whole genome shotgun (WGS) entry which is preliminary data.</text>
</comment>
<keyword evidence="8" id="KW-1185">Reference proteome</keyword>